<dbReference type="Proteomes" id="UP000245629">
    <property type="component" value="Plasmid unnamed1"/>
</dbReference>
<name>A0A2S2CXF9_9PROT</name>
<sequence>MTGRRVLPSTGLALGLATAMLAACASGPGAEVARRAQTELIGMPKDALLSCAGVPERHAAANGHEYYTYVAHPSAAISPLGSVGIGGGSGGVGLGVGLGVPIGTTGSDGCEATVVLGATGRVEQVSYPAGASLSACAPLVQNCVAR</sequence>
<reference evidence="3" key="1">
    <citation type="submission" date="2018-05" db="EMBL/GenBank/DDBJ databases">
        <title>Azospirillum thermophila sp. nov., a novel isolated from hot spring.</title>
        <authorList>
            <person name="Zhao Z."/>
        </authorList>
    </citation>
    <scope>NUCLEOTIDE SEQUENCE [LARGE SCALE GENOMIC DNA]</scope>
    <source>
        <strain evidence="3">CFH 70021</strain>
        <plasmid evidence="3">unnamed1</plasmid>
    </source>
</reference>
<dbReference type="PROSITE" id="PS51257">
    <property type="entry name" value="PROKAR_LIPOPROTEIN"/>
    <property type="match status" value="1"/>
</dbReference>
<feature type="signal peptide" evidence="1">
    <location>
        <begin position="1"/>
        <end position="25"/>
    </location>
</feature>
<organism evidence="2 3">
    <name type="scientific">Azospirillum thermophilum</name>
    <dbReference type="NCBI Taxonomy" id="2202148"/>
    <lineage>
        <taxon>Bacteria</taxon>
        <taxon>Pseudomonadati</taxon>
        <taxon>Pseudomonadota</taxon>
        <taxon>Alphaproteobacteria</taxon>
        <taxon>Rhodospirillales</taxon>
        <taxon>Azospirillaceae</taxon>
        <taxon>Azospirillum</taxon>
    </lineage>
</organism>
<feature type="chain" id="PRO_5015490322" description="Lipoprotein SmpA/OmlA domain-containing protein" evidence="1">
    <location>
        <begin position="26"/>
        <end position="146"/>
    </location>
</feature>
<dbReference type="KEGG" id="azz:DEW08_24830"/>
<evidence type="ECO:0000256" key="1">
    <source>
        <dbReference type="SAM" id="SignalP"/>
    </source>
</evidence>
<keyword evidence="3" id="KW-1185">Reference proteome</keyword>
<dbReference type="OrthoDB" id="7348069at2"/>
<dbReference type="RefSeq" id="WP_109332228.1">
    <property type="nucleotide sequence ID" value="NZ_CP029356.1"/>
</dbReference>
<evidence type="ECO:0000313" key="3">
    <source>
        <dbReference type="Proteomes" id="UP000245629"/>
    </source>
</evidence>
<gene>
    <name evidence="2" type="ORF">DEW08_24830</name>
</gene>
<keyword evidence="2" id="KW-0614">Plasmid</keyword>
<proteinExistence type="predicted"/>
<evidence type="ECO:0008006" key="4">
    <source>
        <dbReference type="Google" id="ProtNLM"/>
    </source>
</evidence>
<keyword evidence="1" id="KW-0732">Signal</keyword>
<protein>
    <recommendedName>
        <fullName evidence="4">Lipoprotein SmpA/OmlA domain-containing protein</fullName>
    </recommendedName>
</protein>
<evidence type="ECO:0000313" key="2">
    <source>
        <dbReference type="EMBL" id="AWK89202.1"/>
    </source>
</evidence>
<geneLocation type="plasmid" evidence="2 3">
    <name>unnamed1</name>
</geneLocation>
<dbReference type="AlphaFoldDB" id="A0A2S2CXF9"/>
<accession>A0A2S2CXF9</accession>
<dbReference type="EMBL" id="CP029356">
    <property type="protein sequence ID" value="AWK89202.1"/>
    <property type="molecule type" value="Genomic_DNA"/>
</dbReference>